<evidence type="ECO:0000259" key="3">
    <source>
        <dbReference type="Pfam" id="PF09090"/>
    </source>
</evidence>
<dbReference type="InterPro" id="IPR015174">
    <property type="entry name" value="MIF4G-like_typ-2"/>
</dbReference>
<dbReference type="GO" id="GO:0005846">
    <property type="term" value="C:nuclear cap binding complex"/>
    <property type="evidence" value="ECO:0007669"/>
    <property type="project" value="InterPro"/>
</dbReference>
<evidence type="ECO:0000313" key="4">
    <source>
        <dbReference type="EMBL" id="EPE02923.1"/>
    </source>
</evidence>
<dbReference type="OMA" id="CAAEGLM"/>
<proteinExistence type="predicted"/>
<feature type="compositionally biased region" description="Acidic residues" evidence="1">
    <location>
        <begin position="296"/>
        <end position="319"/>
    </location>
</feature>
<dbReference type="AlphaFoldDB" id="S3C9N4"/>
<feature type="domain" description="MIF4G-like type 2" evidence="3">
    <location>
        <begin position="653"/>
        <end position="982"/>
    </location>
</feature>
<protein>
    <submittedName>
        <fullName evidence="4">Cap binding protein</fullName>
    </submittedName>
</protein>
<dbReference type="Pfam" id="PF09088">
    <property type="entry name" value="MIF4G_like"/>
    <property type="match status" value="1"/>
</dbReference>
<feature type="compositionally biased region" description="Low complexity" evidence="1">
    <location>
        <begin position="80"/>
        <end position="95"/>
    </location>
</feature>
<organism evidence="4 5">
    <name type="scientific">Ophiostoma piceae (strain UAMH 11346)</name>
    <name type="common">Sap stain fungus</name>
    <dbReference type="NCBI Taxonomy" id="1262450"/>
    <lineage>
        <taxon>Eukaryota</taxon>
        <taxon>Fungi</taxon>
        <taxon>Dikarya</taxon>
        <taxon>Ascomycota</taxon>
        <taxon>Pezizomycotina</taxon>
        <taxon>Sordariomycetes</taxon>
        <taxon>Sordariomycetidae</taxon>
        <taxon>Ophiostomatales</taxon>
        <taxon>Ophiostomataceae</taxon>
        <taxon>Ophiostoma</taxon>
    </lineage>
</organism>
<feature type="region of interest" description="Disordered" evidence="1">
    <location>
        <begin position="1"/>
        <end position="39"/>
    </location>
</feature>
<dbReference type="InterPro" id="IPR015172">
    <property type="entry name" value="MIF4G-like_typ-1"/>
</dbReference>
<dbReference type="GO" id="GO:0006406">
    <property type="term" value="P:mRNA export from nucleus"/>
    <property type="evidence" value="ECO:0007669"/>
    <property type="project" value="InterPro"/>
</dbReference>
<feature type="compositionally biased region" description="Basic and acidic residues" evidence="1">
    <location>
        <begin position="23"/>
        <end position="38"/>
    </location>
</feature>
<dbReference type="SUPFAM" id="SSF48371">
    <property type="entry name" value="ARM repeat"/>
    <property type="match status" value="3"/>
</dbReference>
<dbReference type="Pfam" id="PF09090">
    <property type="entry name" value="MIF4G_like_2"/>
    <property type="match status" value="1"/>
</dbReference>
<feature type="domain" description="MIF4G-like type 1" evidence="2">
    <location>
        <begin position="429"/>
        <end position="618"/>
    </location>
</feature>
<feature type="region of interest" description="Disordered" evidence="1">
    <location>
        <begin position="73"/>
        <end position="109"/>
    </location>
</feature>
<evidence type="ECO:0000259" key="2">
    <source>
        <dbReference type="Pfam" id="PF09088"/>
    </source>
</evidence>
<keyword evidence="5" id="KW-1185">Reference proteome</keyword>
<evidence type="ECO:0000313" key="5">
    <source>
        <dbReference type="Proteomes" id="UP000016923"/>
    </source>
</evidence>
<dbReference type="eggNOG" id="KOG1104">
    <property type="taxonomic scope" value="Eukaryota"/>
</dbReference>
<dbReference type="Proteomes" id="UP000016923">
    <property type="component" value="Unassembled WGS sequence"/>
</dbReference>
<dbReference type="GO" id="GO:0000184">
    <property type="term" value="P:nuclear-transcribed mRNA catabolic process, nonsense-mediated decay"/>
    <property type="evidence" value="ECO:0007669"/>
    <property type="project" value="TreeGrafter"/>
</dbReference>
<dbReference type="OrthoDB" id="10252707at2759"/>
<dbReference type="FunFam" id="1.25.40.180:FF:000035">
    <property type="entry name" value="snRNA cap binding complex subunit (Gcr3)"/>
    <property type="match status" value="1"/>
</dbReference>
<dbReference type="InterPro" id="IPR027159">
    <property type="entry name" value="CBP80"/>
</dbReference>
<dbReference type="PANTHER" id="PTHR12412:SF2">
    <property type="entry name" value="NUCLEAR CAP-BINDING PROTEIN SUBUNIT 1"/>
    <property type="match status" value="1"/>
</dbReference>
<evidence type="ECO:0000256" key="1">
    <source>
        <dbReference type="SAM" id="MobiDB-lite"/>
    </source>
</evidence>
<sequence>MADYGRRGGYNNYSNGNNRKRRYNDDEGDYRQQRRRQEVPAPVQIRRRLLTLAESPVRQWYEEVVEIARLVANNDDGDSPDAPAADIPDNDNNNDNGDRNDHKPSGRPAGVVRKEFVDLVCQLIREQPLKTPFVAAVLLVLNALKPEIVLEVLQAIATATEHGIAAGLWRDVKLQLRLIACLQTCLAGDGVFPLLDTLFSRAVDLQTASSDDVVGTELVKIILLTIPYAMATTSASADFDKWRQQAADLMEKTEVIASEPHALQSLMDPFLHGLQQGNKKKLKKNYKAAKAASGEVGDDDDEDYTPDFDEDMEDGEDEASQNNGPPPAESLIALLQKQLQAEAANGWPLSCLPRITKLPLDEVELQAKLDDPSTTKHTLPAIAVPATVITGPRPLFPEVYFSVYGAWVDENDSTNNSATAATFLPHSVPPLTDVASSLVRDILMDTINGLDFNRNATAKFLIDIDCYFADGTFVKRATPFDRLRDVDPGKPTWKPEDVAVDTVFAQLFQLPQPEHKLVYYHSVLAETCKIAPAAIAPSLGRAIRFLYRNSPRMDLELVGRFVDWFAHHLSNFGFTWKWTEWVDDVQLPNLHPHKALILGAIDKEIRLSFAQRIKKTLPVPYQSLVNPNTELDVPPFKFAEKRRKAGDDELSSTDESPFAVDGRELAALLKRKAPEEEIQAVIERIHSQALDIGGLDPLVTSTDVFTTAVLWVGSKSLSHVLAAIERTKDRLLDAGAASEAARAQILDAVMDFWAAHPGVAVSIAEKLLNYAILTPAVIVQWALKDPEASSPSSSSSSSSPAPLSSPNLAVNYVAELVFNTVDKVTRRVHQLVASKHASVAAVATASDALDAAKERQRNPPPPVLPAAAAADANLDVAMDEEDNGASAANALAEAALAQAHADVEAARAAEEAETKAMRDLFKMLNEALQPWLTSSAGSGTSFAATFSTSTSPDNDGEEEAKETKAWAERWQRVVQRRAAVEEAFLRGEAKQ</sequence>
<dbReference type="GO" id="GO:0003729">
    <property type="term" value="F:mRNA binding"/>
    <property type="evidence" value="ECO:0007669"/>
    <property type="project" value="TreeGrafter"/>
</dbReference>
<reference evidence="4 5" key="1">
    <citation type="journal article" date="2013" name="BMC Genomics">
        <title>The genome and transcriptome of the pine saprophyte Ophiostoma piceae, and a comparison with the bark beetle-associated pine pathogen Grosmannia clavigera.</title>
        <authorList>
            <person name="Haridas S."/>
            <person name="Wang Y."/>
            <person name="Lim L."/>
            <person name="Massoumi Alamouti S."/>
            <person name="Jackman S."/>
            <person name="Docking R."/>
            <person name="Robertson G."/>
            <person name="Birol I."/>
            <person name="Bohlmann J."/>
            <person name="Breuil C."/>
        </authorList>
    </citation>
    <scope>NUCLEOTIDE SEQUENCE [LARGE SCALE GENOMIC DNA]</scope>
    <source>
        <strain evidence="4 5">UAMH 11346</strain>
    </source>
</reference>
<feature type="region of interest" description="Disordered" evidence="1">
    <location>
        <begin position="290"/>
        <end position="328"/>
    </location>
</feature>
<dbReference type="EMBL" id="KE148172">
    <property type="protein sequence ID" value="EPE02923.1"/>
    <property type="molecule type" value="Genomic_DNA"/>
</dbReference>
<dbReference type="PANTHER" id="PTHR12412">
    <property type="entry name" value="CAP BINDING PROTEIN"/>
    <property type="match status" value="1"/>
</dbReference>
<gene>
    <name evidence="4" type="ORF">F503_08800</name>
</gene>
<name>S3C9N4_OPHP1</name>
<dbReference type="STRING" id="1262450.S3C9N4"/>
<dbReference type="InterPro" id="IPR016024">
    <property type="entry name" value="ARM-type_fold"/>
</dbReference>
<dbReference type="Gene3D" id="1.25.40.180">
    <property type="match status" value="3"/>
</dbReference>
<dbReference type="HOGENOM" id="CLU_013816_0_0_1"/>
<feature type="region of interest" description="Disordered" evidence="1">
    <location>
        <begin position="943"/>
        <end position="965"/>
    </location>
</feature>
<accession>S3C9N4</accession>
<dbReference type="GO" id="GO:0000339">
    <property type="term" value="F:RNA cap binding"/>
    <property type="evidence" value="ECO:0007669"/>
    <property type="project" value="InterPro"/>
</dbReference>
<dbReference type="VEuPathDB" id="FungiDB:F503_08800"/>
<dbReference type="GO" id="GO:0005634">
    <property type="term" value="C:nucleus"/>
    <property type="evidence" value="ECO:0007669"/>
    <property type="project" value="TreeGrafter"/>
</dbReference>